<dbReference type="EMBL" id="CSAE01000147">
    <property type="protein sequence ID" value="COV57049.1"/>
    <property type="molecule type" value="Genomic_DNA"/>
</dbReference>
<feature type="compositionally biased region" description="Polar residues" evidence="1">
    <location>
        <begin position="48"/>
        <end position="59"/>
    </location>
</feature>
<dbReference type="Proteomes" id="UP000038802">
    <property type="component" value="Unassembled WGS sequence"/>
</dbReference>
<gene>
    <name evidence="2" type="ORF">ERS007703_01646</name>
</gene>
<organism evidence="2 3">
    <name type="scientific">Mycobacterium tuberculosis</name>
    <dbReference type="NCBI Taxonomy" id="1773"/>
    <lineage>
        <taxon>Bacteria</taxon>
        <taxon>Bacillati</taxon>
        <taxon>Actinomycetota</taxon>
        <taxon>Actinomycetes</taxon>
        <taxon>Mycobacteriales</taxon>
        <taxon>Mycobacteriaceae</taxon>
        <taxon>Mycobacterium</taxon>
        <taxon>Mycobacterium tuberculosis complex</taxon>
    </lineage>
</organism>
<evidence type="ECO:0000313" key="3">
    <source>
        <dbReference type="Proteomes" id="UP000038802"/>
    </source>
</evidence>
<evidence type="ECO:0000256" key="1">
    <source>
        <dbReference type="SAM" id="MobiDB-lite"/>
    </source>
</evidence>
<proteinExistence type="predicted"/>
<reference evidence="3" key="1">
    <citation type="submission" date="2015-03" db="EMBL/GenBank/DDBJ databases">
        <authorList>
            <consortium name="Pathogen Informatics"/>
        </authorList>
    </citation>
    <scope>NUCLEOTIDE SEQUENCE [LARGE SCALE GENOMIC DNA]</scope>
    <source>
        <strain evidence="3">K00500041</strain>
    </source>
</reference>
<protein>
    <submittedName>
        <fullName evidence="2">Uncharacterized protein</fullName>
    </submittedName>
</protein>
<sequence>MAISRILRCSKMKSRSACPVTGSSSSSEEMSGQVTDNTESGACCTPVPTRTSKKSTSPRPRSHIRGPPMMAPSPGGSECTAFCHSRCAHTAVWISSRLVSRSRRYRRRPFSNSPQVILRARPNRPENASMLNAPMPISGKNPVAKLRTPDTYSMTMVPISATINAGTPIITQMLRGSRSGRAIGGFGATRTGFGGSMLTRLMGNAFLDI</sequence>
<accession>A0A0U0QYE6</accession>
<dbReference type="AlphaFoldDB" id="A0A0U0QYE6"/>
<name>A0A0U0QYE6_MYCTX</name>
<evidence type="ECO:0000313" key="2">
    <source>
        <dbReference type="EMBL" id="COV57049.1"/>
    </source>
</evidence>
<feature type="region of interest" description="Disordered" evidence="1">
    <location>
        <begin position="15"/>
        <end position="73"/>
    </location>
</feature>